<dbReference type="GO" id="GO:0005634">
    <property type="term" value="C:nucleus"/>
    <property type="evidence" value="ECO:0007669"/>
    <property type="project" value="TreeGrafter"/>
</dbReference>
<dbReference type="CDD" id="cd11660">
    <property type="entry name" value="SANT_TRF"/>
    <property type="match status" value="1"/>
</dbReference>
<gene>
    <name evidence="5" type="ORF">EMPS_09473</name>
</gene>
<feature type="compositionally biased region" description="Low complexity" evidence="1">
    <location>
        <begin position="54"/>
        <end position="65"/>
    </location>
</feature>
<evidence type="ECO:0000259" key="4">
    <source>
        <dbReference type="PROSITE" id="PS51294"/>
    </source>
</evidence>
<feature type="compositionally biased region" description="Basic and acidic residues" evidence="1">
    <location>
        <begin position="74"/>
        <end position="83"/>
    </location>
</feature>
<dbReference type="Pfam" id="PF00249">
    <property type="entry name" value="Myb_DNA-binding"/>
    <property type="match status" value="1"/>
</dbReference>
<feature type="domain" description="SANT" evidence="3">
    <location>
        <begin position="690"/>
        <end position="742"/>
    </location>
</feature>
<evidence type="ECO:0000313" key="6">
    <source>
        <dbReference type="Proteomes" id="UP000827284"/>
    </source>
</evidence>
<feature type="domain" description="Myb-like" evidence="2">
    <location>
        <begin position="695"/>
        <end position="738"/>
    </location>
</feature>
<evidence type="ECO:0000259" key="3">
    <source>
        <dbReference type="PROSITE" id="PS51293"/>
    </source>
</evidence>
<sequence>MLHHAVSKPGTTDAWTVLSRFARFSSTGTATAKSGRNGVQKLSGKAGRKEGKQSVSARSPPSGSSDVKGPKLIPRPDTKKPAKETPQLRQLRKDLGHPPRQATAEELAAAAARYLGSSSKIVWNQAMDEELLQLYRDRIAWRDIDLEMGLPYSASHHRFHTVLDPNLKSWLLPNGQQNEEMLQYLIYLKDQKKIQFSDIAKLELMREPWPIPDPSLETKPFEQKKPTEGKPDTFLPIHRVAIVQKYAAYKSFLNRTKNQDRHNSLLEAIHRGVEIHGENWTRVAKYADSLMKYWSGRELRRSKKDQHGGVTSEATTPVETEPSTAEALYKGSLKHGTRWGLEDDLIMTRRVIDLARRISITGRITLPSDRSPVDERLSQPLERLAIWEDIALALGNHTPQQCQRRWSDLINMEDGDKSAQTTSWHRFERFQFWMVWTYLMKDQKQGQQLLKMMKTSRRDKMRNTTIIAEMCRDLSLGKEISRWLRHRSKVDCERYFITAVNHTLELNIPLEAVKGQQTKDIYRATTLRTPNELLRLIEESVAKPLLAKMTTISESVLNDPHQNIVRPNWTQSKLQTLQELVLQQKEGVFRANSEVDWSRISRELKMQSQGEEEDPLPPALTKLAKPTIKANPEPSDLPSDVVLSVPRHFTAEQCRSCWEFLAAQPGRIRMQSGRRLADTYYGKDALPNGQEDDGWTDMEVMLLKQGVRRYGNNWADVRAQYLPARNVSDLHQKWRKLSISAPATSASSRTSSSSIGSTNTAVAAAGEKVDRLSDPDYVGLLSALDKISDGKDKESS</sequence>
<protein>
    <recommendedName>
        <fullName evidence="7">Myb-like domain-containing protein</fullName>
    </recommendedName>
</protein>
<feature type="compositionally biased region" description="Polar residues" evidence="1">
    <location>
        <begin position="312"/>
        <end position="322"/>
    </location>
</feature>
<dbReference type="InterPro" id="IPR050560">
    <property type="entry name" value="MYB_TF"/>
</dbReference>
<dbReference type="InterPro" id="IPR009057">
    <property type="entry name" value="Homeodomain-like_sf"/>
</dbReference>
<dbReference type="PANTHER" id="PTHR45614">
    <property type="entry name" value="MYB PROTEIN-RELATED"/>
    <property type="match status" value="1"/>
</dbReference>
<dbReference type="PROSITE" id="PS51293">
    <property type="entry name" value="SANT"/>
    <property type="match status" value="1"/>
</dbReference>
<dbReference type="AlphaFoldDB" id="A0A9P3HI18"/>
<dbReference type="PROSITE" id="PS50090">
    <property type="entry name" value="MYB_LIKE"/>
    <property type="match status" value="2"/>
</dbReference>
<dbReference type="OrthoDB" id="2385226at2759"/>
<evidence type="ECO:0000256" key="1">
    <source>
        <dbReference type="SAM" id="MobiDB-lite"/>
    </source>
</evidence>
<dbReference type="InterPro" id="IPR017884">
    <property type="entry name" value="SANT_dom"/>
</dbReference>
<dbReference type="Proteomes" id="UP000827284">
    <property type="component" value="Unassembled WGS sequence"/>
</dbReference>
<name>A0A9P3HI18_9FUNG</name>
<evidence type="ECO:0000313" key="5">
    <source>
        <dbReference type="EMBL" id="GJJ77114.1"/>
    </source>
</evidence>
<dbReference type="GO" id="GO:0000981">
    <property type="term" value="F:DNA-binding transcription factor activity, RNA polymerase II-specific"/>
    <property type="evidence" value="ECO:0007669"/>
    <property type="project" value="TreeGrafter"/>
</dbReference>
<dbReference type="SUPFAM" id="SSF46689">
    <property type="entry name" value="Homeodomain-like"/>
    <property type="match status" value="1"/>
</dbReference>
<dbReference type="InterPro" id="IPR017930">
    <property type="entry name" value="Myb_dom"/>
</dbReference>
<feature type="region of interest" description="Disordered" evidence="1">
    <location>
        <begin position="301"/>
        <end position="322"/>
    </location>
</feature>
<dbReference type="SMART" id="SM00717">
    <property type="entry name" value="SANT"/>
    <property type="match status" value="3"/>
</dbReference>
<accession>A0A9P3HI18</accession>
<comment type="caution">
    <text evidence="5">The sequence shown here is derived from an EMBL/GenBank/DDBJ whole genome shotgun (WGS) entry which is preliminary data.</text>
</comment>
<dbReference type="PROSITE" id="PS51294">
    <property type="entry name" value="HTH_MYB"/>
    <property type="match status" value="1"/>
</dbReference>
<dbReference type="GO" id="GO:0000978">
    <property type="term" value="F:RNA polymerase II cis-regulatory region sequence-specific DNA binding"/>
    <property type="evidence" value="ECO:0007669"/>
    <property type="project" value="TreeGrafter"/>
</dbReference>
<organism evidence="5 6">
    <name type="scientific">Entomortierella parvispora</name>
    <dbReference type="NCBI Taxonomy" id="205924"/>
    <lineage>
        <taxon>Eukaryota</taxon>
        <taxon>Fungi</taxon>
        <taxon>Fungi incertae sedis</taxon>
        <taxon>Mucoromycota</taxon>
        <taxon>Mortierellomycotina</taxon>
        <taxon>Mortierellomycetes</taxon>
        <taxon>Mortierellales</taxon>
        <taxon>Mortierellaceae</taxon>
        <taxon>Entomortierella</taxon>
    </lineage>
</organism>
<feature type="domain" description="HTH myb-type" evidence="4">
    <location>
        <begin position="385"/>
        <end position="414"/>
    </location>
</feature>
<reference evidence="5" key="1">
    <citation type="submission" date="2021-11" db="EMBL/GenBank/DDBJ databases">
        <authorList>
            <person name="Herlambang A."/>
            <person name="Guo Y."/>
            <person name="Takashima Y."/>
            <person name="Nishizawa T."/>
        </authorList>
    </citation>
    <scope>NUCLEOTIDE SEQUENCE</scope>
    <source>
        <strain evidence="5">E1425</strain>
    </source>
</reference>
<dbReference type="EMBL" id="BQFW01000013">
    <property type="protein sequence ID" value="GJJ77114.1"/>
    <property type="molecule type" value="Genomic_DNA"/>
</dbReference>
<evidence type="ECO:0008006" key="7">
    <source>
        <dbReference type="Google" id="ProtNLM"/>
    </source>
</evidence>
<dbReference type="Gene3D" id="1.10.10.60">
    <property type="entry name" value="Homeodomain-like"/>
    <property type="match status" value="1"/>
</dbReference>
<keyword evidence="6" id="KW-1185">Reference proteome</keyword>
<reference evidence="5" key="2">
    <citation type="journal article" date="2022" name="Microbiol. Resour. Announc.">
        <title>Whole-Genome Sequence of Entomortierella parvispora E1425, a Mucoromycotan Fungus Associated with Burkholderiaceae-Related Endosymbiotic Bacteria.</title>
        <authorList>
            <person name="Herlambang A."/>
            <person name="Guo Y."/>
            <person name="Takashima Y."/>
            <person name="Narisawa K."/>
            <person name="Ohta H."/>
            <person name="Nishizawa T."/>
        </authorList>
    </citation>
    <scope>NUCLEOTIDE SEQUENCE</scope>
    <source>
        <strain evidence="5">E1425</strain>
    </source>
</reference>
<feature type="region of interest" description="Disordered" evidence="1">
    <location>
        <begin position="741"/>
        <end position="766"/>
    </location>
</feature>
<proteinExistence type="predicted"/>
<evidence type="ECO:0000259" key="2">
    <source>
        <dbReference type="PROSITE" id="PS50090"/>
    </source>
</evidence>
<feature type="region of interest" description="Disordered" evidence="1">
    <location>
        <begin position="26"/>
        <end position="101"/>
    </location>
</feature>
<feature type="domain" description="Myb-like" evidence="2">
    <location>
        <begin position="374"/>
        <end position="410"/>
    </location>
</feature>
<dbReference type="InterPro" id="IPR001005">
    <property type="entry name" value="SANT/Myb"/>
</dbReference>
<feature type="compositionally biased region" description="Low complexity" evidence="1">
    <location>
        <begin position="741"/>
        <end position="761"/>
    </location>
</feature>